<dbReference type="EMBL" id="CP038145">
    <property type="protein sequence ID" value="QBQ63090.1"/>
    <property type="molecule type" value="Genomic_DNA"/>
</dbReference>
<proteinExistence type="predicted"/>
<sequence length="222" mass="26354">MMLFLLSILLAYWFQKEMQHFPIRINQQTYQDYHLLVQSPLSLADFIHKSTLQPKFTFLSYGFYILFPVIVWIFYDINLPLIFILICLIYLSLLDYLYYLTDIRYVSIIFVLALWQLLFYHSIELNSHIFSLFITILFFSLFSLLSQLIYKKESLGLGDILLFIALSPLFTLEEMILLLLYASLFGLAFYALYFLFTKQKLARLPFIPFISLSTFWGIIGKI</sequence>
<protein>
    <submittedName>
        <fullName evidence="3">Peptidase</fullName>
    </submittedName>
</protein>
<evidence type="ECO:0000313" key="3">
    <source>
        <dbReference type="EMBL" id="QBQ63090.1"/>
    </source>
</evidence>
<accession>A0A4V1AXU5</accession>
<feature type="transmembrane region" description="Helical" evidence="1">
    <location>
        <begin position="129"/>
        <end position="148"/>
    </location>
</feature>
<dbReference type="Pfam" id="PF01478">
    <property type="entry name" value="Peptidase_A24"/>
    <property type="match status" value="1"/>
</dbReference>
<feature type="transmembrane region" description="Helical" evidence="1">
    <location>
        <begin position="178"/>
        <end position="196"/>
    </location>
</feature>
<keyword evidence="1" id="KW-0812">Transmembrane</keyword>
<evidence type="ECO:0000313" key="4">
    <source>
        <dbReference type="Proteomes" id="UP000294444"/>
    </source>
</evidence>
<feature type="transmembrane region" description="Helical" evidence="1">
    <location>
        <begin position="105"/>
        <end position="123"/>
    </location>
</feature>
<dbReference type="KEGG" id="aio:EXH44_02000"/>
<keyword evidence="1" id="KW-0472">Membrane</keyword>
<dbReference type="InterPro" id="IPR000045">
    <property type="entry name" value="Prepilin_IV_endopep_pep"/>
</dbReference>
<dbReference type="AlphaFoldDB" id="A0A4V1AXU5"/>
<reference evidence="3 4" key="1">
    <citation type="submission" date="2019-03" db="EMBL/GenBank/DDBJ databases">
        <authorList>
            <person name="Che Y."/>
            <person name="Zhou L."/>
        </authorList>
    </citation>
    <scope>NUCLEOTIDE SEQUENCE [LARGE SCALE GENOMIC DNA]</scope>
    <source>
        <strain evidence="3 4">AIFJ1607</strain>
    </source>
</reference>
<evidence type="ECO:0000256" key="1">
    <source>
        <dbReference type="SAM" id="Phobius"/>
    </source>
</evidence>
<gene>
    <name evidence="3" type="ORF">EXH44_02000</name>
</gene>
<dbReference type="Proteomes" id="UP000294444">
    <property type="component" value="Chromosome"/>
</dbReference>
<name>A0A4V1AXU5_9PAST</name>
<feature type="transmembrane region" description="Helical" evidence="1">
    <location>
        <begin position="201"/>
        <end position="219"/>
    </location>
</feature>
<evidence type="ECO:0000259" key="2">
    <source>
        <dbReference type="Pfam" id="PF01478"/>
    </source>
</evidence>
<organism evidence="3 4">
    <name type="scientific">Actinobacillus indolicus</name>
    <dbReference type="NCBI Taxonomy" id="51049"/>
    <lineage>
        <taxon>Bacteria</taxon>
        <taxon>Pseudomonadati</taxon>
        <taxon>Pseudomonadota</taxon>
        <taxon>Gammaproteobacteria</taxon>
        <taxon>Pasteurellales</taxon>
        <taxon>Pasteurellaceae</taxon>
        <taxon>Actinobacillus</taxon>
    </lineage>
</organism>
<dbReference type="GO" id="GO:0016020">
    <property type="term" value="C:membrane"/>
    <property type="evidence" value="ECO:0007669"/>
    <property type="project" value="InterPro"/>
</dbReference>
<keyword evidence="4" id="KW-1185">Reference proteome</keyword>
<dbReference type="GO" id="GO:0004190">
    <property type="term" value="F:aspartic-type endopeptidase activity"/>
    <property type="evidence" value="ECO:0007669"/>
    <property type="project" value="InterPro"/>
</dbReference>
<feature type="transmembrane region" description="Helical" evidence="1">
    <location>
        <begin position="56"/>
        <end position="75"/>
    </location>
</feature>
<feature type="transmembrane region" description="Helical" evidence="1">
    <location>
        <begin position="81"/>
        <end position="98"/>
    </location>
</feature>
<dbReference type="Gene3D" id="1.20.120.1220">
    <property type="match status" value="1"/>
</dbReference>
<keyword evidence="1" id="KW-1133">Transmembrane helix</keyword>
<dbReference type="RefSeq" id="WP_162856045.1">
    <property type="nucleotide sequence ID" value="NZ_CP038145.1"/>
</dbReference>
<feature type="domain" description="Prepilin type IV endopeptidase peptidase" evidence="2">
    <location>
        <begin position="82"/>
        <end position="189"/>
    </location>
</feature>